<sequence length="100" mass="10723">MPQANPAAQRQTAGDCLASRRPRERNYPLRPAQLIAVGVNAPLDFRAAVAVEEGVVQALVGAPSSSHCLDTGTANLVVRIGLAAQRLRLNRPIRCDQRIS</sequence>
<evidence type="ECO:0000313" key="2">
    <source>
        <dbReference type="EMBL" id="ORV73493.1"/>
    </source>
</evidence>
<dbReference type="EMBL" id="LQOX01000067">
    <property type="protein sequence ID" value="ORV73493.1"/>
    <property type="molecule type" value="Genomic_DNA"/>
</dbReference>
<organism evidence="2 3">
    <name type="scientific">Mycobacterium gastri</name>
    <dbReference type="NCBI Taxonomy" id="1777"/>
    <lineage>
        <taxon>Bacteria</taxon>
        <taxon>Bacillati</taxon>
        <taxon>Actinomycetota</taxon>
        <taxon>Actinomycetes</taxon>
        <taxon>Mycobacteriales</taxon>
        <taxon>Mycobacteriaceae</taxon>
        <taxon>Mycobacterium</taxon>
    </lineage>
</organism>
<dbReference type="AlphaFoldDB" id="A0A1X1VWQ4"/>
<name>A0A1X1VWQ4_MYCGS</name>
<gene>
    <name evidence="2" type="ORF">AWC07_00035</name>
</gene>
<dbReference type="RefSeq" id="WP_036411279.1">
    <property type="nucleotide sequence ID" value="NZ_LQOX01000067.1"/>
</dbReference>
<keyword evidence="3" id="KW-1185">Reference proteome</keyword>
<reference evidence="2 3" key="1">
    <citation type="submission" date="2016-01" db="EMBL/GenBank/DDBJ databases">
        <title>The new phylogeny of the genus Mycobacterium.</title>
        <authorList>
            <person name="Tarcisio F."/>
            <person name="Conor M."/>
            <person name="Antonella G."/>
            <person name="Elisabetta G."/>
            <person name="Giulia F.S."/>
            <person name="Sara T."/>
            <person name="Anna F."/>
            <person name="Clotilde B."/>
            <person name="Roberto B."/>
            <person name="Veronica D.S."/>
            <person name="Fabio R."/>
            <person name="Monica P."/>
            <person name="Olivier J."/>
            <person name="Enrico T."/>
            <person name="Nicola S."/>
        </authorList>
    </citation>
    <scope>NUCLEOTIDE SEQUENCE [LARGE SCALE GENOMIC DNA]</scope>
    <source>
        <strain evidence="2 3">DSM 43505</strain>
    </source>
</reference>
<feature type="compositionally biased region" description="Polar residues" evidence="1">
    <location>
        <begin position="1"/>
        <end position="12"/>
    </location>
</feature>
<feature type="region of interest" description="Disordered" evidence="1">
    <location>
        <begin position="1"/>
        <end position="24"/>
    </location>
</feature>
<proteinExistence type="predicted"/>
<protein>
    <submittedName>
        <fullName evidence="2">Uncharacterized protein</fullName>
    </submittedName>
</protein>
<accession>A0A1X1VWQ4</accession>
<dbReference type="Proteomes" id="UP000193738">
    <property type="component" value="Unassembled WGS sequence"/>
</dbReference>
<evidence type="ECO:0000313" key="3">
    <source>
        <dbReference type="Proteomes" id="UP000193738"/>
    </source>
</evidence>
<evidence type="ECO:0000256" key="1">
    <source>
        <dbReference type="SAM" id="MobiDB-lite"/>
    </source>
</evidence>
<comment type="caution">
    <text evidence="2">The sequence shown here is derived from an EMBL/GenBank/DDBJ whole genome shotgun (WGS) entry which is preliminary data.</text>
</comment>